<evidence type="ECO:0000256" key="4">
    <source>
        <dbReference type="ARBA" id="ARBA00022989"/>
    </source>
</evidence>
<feature type="transmembrane region" description="Helical" evidence="7">
    <location>
        <begin position="167"/>
        <end position="184"/>
    </location>
</feature>
<feature type="transmembrane region" description="Helical" evidence="7">
    <location>
        <begin position="12"/>
        <end position="30"/>
    </location>
</feature>
<evidence type="ECO:0000256" key="3">
    <source>
        <dbReference type="ARBA" id="ARBA00022692"/>
    </source>
</evidence>
<feature type="transmembrane region" description="Helical" evidence="7">
    <location>
        <begin position="215"/>
        <end position="234"/>
    </location>
</feature>
<dbReference type="Gene3D" id="1.10.3470.10">
    <property type="entry name" value="ABC transporter involved in vitamin B12 uptake, BtuC"/>
    <property type="match status" value="1"/>
</dbReference>
<feature type="transmembrane region" description="Helical" evidence="7">
    <location>
        <begin position="240"/>
        <end position="258"/>
    </location>
</feature>
<dbReference type="HOGENOM" id="CLU_028808_1_0_9"/>
<keyword evidence="4 7" id="KW-1133">Transmembrane helix</keyword>
<keyword evidence="3 6" id="KW-0812">Transmembrane</keyword>
<dbReference type="PATRIC" id="fig|1045004.4.peg.1590"/>
<gene>
    <name evidence="8" type="ORF">OKIT_1619</name>
</gene>
<accession>G9WG88</accession>
<organism evidence="8 9">
    <name type="scientific">Oenococcus kitaharae DSM 17330</name>
    <dbReference type="NCBI Taxonomy" id="1045004"/>
    <lineage>
        <taxon>Bacteria</taxon>
        <taxon>Bacillati</taxon>
        <taxon>Bacillota</taxon>
        <taxon>Bacilli</taxon>
        <taxon>Lactobacillales</taxon>
        <taxon>Lactobacillaceae</taxon>
        <taxon>Oenococcus</taxon>
    </lineage>
</organism>
<dbReference type="AlphaFoldDB" id="G9WG88"/>
<dbReference type="PANTHER" id="PTHR30477:SF13">
    <property type="entry name" value="IRON TRANSPORT SYSTEM MEMBRANE PROTEIN HI_0360-RELATED"/>
    <property type="match status" value="1"/>
</dbReference>
<dbReference type="GO" id="GO:0043190">
    <property type="term" value="C:ATP-binding cassette (ABC) transporter complex"/>
    <property type="evidence" value="ECO:0007669"/>
    <property type="project" value="InterPro"/>
</dbReference>
<dbReference type="EMBL" id="AFVZ01000001">
    <property type="protein sequence ID" value="EHN59696.1"/>
    <property type="molecule type" value="Genomic_DNA"/>
</dbReference>
<evidence type="ECO:0000256" key="7">
    <source>
        <dbReference type="SAM" id="Phobius"/>
    </source>
</evidence>
<sequence>MLSLDFMQHAYEAGTVVAILCGIVGVFVVARKLSFLAHTLSEIGFSGAAFGVWIGWAPFQSMILFTFLSSILASRIGVNQQRRDAATSSVSALFMGLGVLFLSFSSKNASYTTSILFGSIVGISFGNVIQIIVVSMIVMILTMLIYRRLKFDSFDQIGYQITDRKNNYINIIFIVMMALSVSVASQIVGALLIFILLTLPAYTAQFYARSVSAMIFISIGLSLIGTWLGLYLAYETNWPVTFFIAAIETFFYLASLFVKSIKARK</sequence>
<dbReference type="RefSeq" id="WP_007746758.1">
    <property type="nucleotide sequence ID" value="NZ_CM001398.1"/>
</dbReference>
<dbReference type="GO" id="GO:0010043">
    <property type="term" value="P:response to zinc ion"/>
    <property type="evidence" value="ECO:0007669"/>
    <property type="project" value="TreeGrafter"/>
</dbReference>
<dbReference type="Pfam" id="PF00950">
    <property type="entry name" value="ABC-3"/>
    <property type="match status" value="1"/>
</dbReference>
<evidence type="ECO:0000256" key="2">
    <source>
        <dbReference type="ARBA" id="ARBA00008034"/>
    </source>
</evidence>
<evidence type="ECO:0000313" key="8">
    <source>
        <dbReference type="EMBL" id="EHN59696.1"/>
    </source>
</evidence>
<dbReference type="InterPro" id="IPR037294">
    <property type="entry name" value="ABC_BtuC-like"/>
</dbReference>
<dbReference type="GO" id="GO:0055085">
    <property type="term" value="P:transmembrane transport"/>
    <property type="evidence" value="ECO:0007669"/>
    <property type="project" value="InterPro"/>
</dbReference>
<dbReference type="Proteomes" id="UP000004959">
    <property type="component" value="Chromosome"/>
</dbReference>
<evidence type="ECO:0000313" key="9">
    <source>
        <dbReference type="Proteomes" id="UP000004959"/>
    </source>
</evidence>
<keyword evidence="9" id="KW-1185">Reference proteome</keyword>
<dbReference type="SUPFAM" id="SSF81345">
    <property type="entry name" value="ABC transporter involved in vitamin B12 uptake, BtuC"/>
    <property type="match status" value="1"/>
</dbReference>
<keyword evidence="6" id="KW-0813">Transport</keyword>
<dbReference type="OrthoDB" id="9798540at2"/>
<feature type="transmembrane region" description="Helical" evidence="7">
    <location>
        <begin position="85"/>
        <end position="104"/>
    </location>
</feature>
<dbReference type="STRING" id="336988.NT96_01745"/>
<evidence type="ECO:0000256" key="6">
    <source>
        <dbReference type="RuleBase" id="RU003943"/>
    </source>
</evidence>
<evidence type="ECO:0000256" key="1">
    <source>
        <dbReference type="ARBA" id="ARBA00004141"/>
    </source>
</evidence>
<proteinExistence type="inferred from homology"/>
<comment type="similarity">
    <text evidence="2 6">Belongs to the ABC-3 integral membrane protein family.</text>
</comment>
<dbReference type="PANTHER" id="PTHR30477">
    <property type="entry name" value="ABC-TRANSPORTER METAL-BINDING PROTEIN"/>
    <property type="match status" value="1"/>
</dbReference>
<comment type="subcellular location">
    <subcellularLocation>
        <location evidence="6">Cell membrane</location>
        <topology evidence="6">Multi-pass membrane protein</topology>
    </subcellularLocation>
    <subcellularLocation>
        <location evidence="1">Membrane</location>
        <topology evidence="1">Multi-pass membrane protein</topology>
    </subcellularLocation>
</comment>
<feature type="transmembrane region" description="Helical" evidence="7">
    <location>
        <begin position="116"/>
        <end position="146"/>
    </location>
</feature>
<reference evidence="8 9" key="1">
    <citation type="journal article" date="2012" name="PLoS ONE">
        <title>Functional divergence in the genus oenococcus as predicted by genome sequencing of the newly-described species, Oenococcus kitaharae.</title>
        <authorList>
            <person name="Borneman A.R."/>
            <person name="McCarthy J.M."/>
            <person name="Chambers P.J."/>
            <person name="Bartowsky E.J."/>
        </authorList>
    </citation>
    <scope>NUCLEOTIDE SEQUENCE [LARGE SCALE GENOMIC DNA]</scope>
    <source>
        <strain evidence="9">DSM17330</strain>
    </source>
</reference>
<dbReference type="InterPro" id="IPR001626">
    <property type="entry name" value="ABC_TroCD"/>
</dbReference>
<feature type="transmembrane region" description="Helical" evidence="7">
    <location>
        <begin position="190"/>
        <end position="208"/>
    </location>
</feature>
<protein>
    <submittedName>
        <fullName evidence="8">Zinc ABC transporterinner membrane permease protein</fullName>
    </submittedName>
</protein>
<comment type="caution">
    <text evidence="8">The sequence shown here is derived from an EMBL/GenBank/DDBJ whole genome shotgun (WGS) entry which is preliminary data.</text>
</comment>
<keyword evidence="5 7" id="KW-0472">Membrane</keyword>
<dbReference type="eggNOG" id="COG1108">
    <property type="taxonomic scope" value="Bacteria"/>
</dbReference>
<feature type="transmembrane region" description="Helical" evidence="7">
    <location>
        <begin position="50"/>
        <end position="73"/>
    </location>
</feature>
<evidence type="ECO:0000256" key="5">
    <source>
        <dbReference type="ARBA" id="ARBA00023136"/>
    </source>
</evidence>
<name>G9WG88_9LACO</name>